<evidence type="ECO:0000313" key="2">
    <source>
        <dbReference type="Proteomes" id="UP000184040"/>
    </source>
</evidence>
<sequence length="211" mass="23369">MNSLEAYLQAPAAVARCEAVLADYFPSLSQGVCRLQAHAIVNAVVLAEDLHHGGAAEKKELARLDKQLQKVRHMLCELSPWAQQALLMVRHDHDLARADELRSERRAPQSVPELAGDLMLWIVALRKAEEIHGEGRAGHGKNWPAIAVIDEGRKAWCGNEKKAPPPYLNPGTRLASFLQNLLDACGVDAEVESAYRAWRQYTADPHSPFDL</sequence>
<gene>
    <name evidence="1" type="ORF">SAMN04488012_11917</name>
</gene>
<dbReference type="AlphaFoldDB" id="A0A1M6M2N1"/>
<organism evidence="1 2">
    <name type="scientific">Palleronia salina</name>
    <dbReference type="NCBI Taxonomy" id="313368"/>
    <lineage>
        <taxon>Bacteria</taxon>
        <taxon>Pseudomonadati</taxon>
        <taxon>Pseudomonadota</taxon>
        <taxon>Alphaproteobacteria</taxon>
        <taxon>Rhodobacterales</taxon>
        <taxon>Roseobacteraceae</taxon>
        <taxon>Palleronia</taxon>
    </lineage>
</organism>
<evidence type="ECO:0000313" key="1">
    <source>
        <dbReference type="EMBL" id="SHJ77617.1"/>
    </source>
</evidence>
<proteinExistence type="predicted"/>
<reference evidence="1 2" key="1">
    <citation type="submission" date="2016-11" db="EMBL/GenBank/DDBJ databases">
        <authorList>
            <person name="Jaros S."/>
            <person name="Januszkiewicz K."/>
            <person name="Wedrychowicz H."/>
        </authorList>
    </citation>
    <scope>NUCLEOTIDE SEQUENCE [LARGE SCALE GENOMIC DNA]</scope>
    <source>
        <strain evidence="1 2">DSM 26892</strain>
    </source>
</reference>
<dbReference type="STRING" id="313368.SAMN04488012_11917"/>
<dbReference type="Proteomes" id="UP000184040">
    <property type="component" value="Unassembled WGS sequence"/>
</dbReference>
<dbReference type="RefSeq" id="WP_139250911.1">
    <property type="nucleotide sequence ID" value="NZ_FQZA01000019.1"/>
</dbReference>
<keyword evidence="2" id="KW-1185">Reference proteome</keyword>
<protein>
    <submittedName>
        <fullName evidence="1">Uncharacterized protein</fullName>
    </submittedName>
</protein>
<name>A0A1M6M2N1_9RHOB</name>
<dbReference type="EMBL" id="FQZA01000019">
    <property type="protein sequence ID" value="SHJ77617.1"/>
    <property type="molecule type" value="Genomic_DNA"/>
</dbReference>
<accession>A0A1M6M2N1</accession>